<reference evidence="1 2" key="1">
    <citation type="submission" date="2018-03" db="EMBL/GenBank/DDBJ databases">
        <title>Non-Typhoidal Salmonella genome sequencing and assembly.</title>
        <authorList>
            <person name="Matchawe C."/>
        </authorList>
    </citation>
    <scope>NUCLEOTIDE SEQUENCE [LARGE SCALE GENOMIC DNA]</scope>
    <source>
        <strain evidence="1 2">22sa</strain>
    </source>
</reference>
<dbReference type="EMBL" id="PYKI01000437">
    <property type="protein sequence ID" value="TGE20826.1"/>
    <property type="molecule type" value="Genomic_DNA"/>
</dbReference>
<feature type="non-terminal residue" evidence="1">
    <location>
        <position position="1"/>
    </location>
</feature>
<keyword evidence="2" id="KW-1185">Reference proteome</keyword>
<dbReference type="SUPFAM" id="SSF51161">
    <property type="entry name" value="Trimeric LpxA-like enzymes"/>
    <property type="match status" value="1"/>
</dbReference>
<keyword evidence="1" id="KW-0548">Nucleotidyltransferase</keyword>
<keyword evidence="1" id="KW-0012">Acyltransferase</keyword>
<evidence type="ECO:0000313" key="2">
    <source>
        <dbReference type="Proteomes" id="UP000298196"/>
    </source>
</evidence>
<keyword evidence="1" id="KW-0808">Transferase</keyword>
<sequence>YPVLGDEVMLGSDTLLGGPFTVGKGSTIAAATTVTRNEAENELVLSRVPQVHKQGWQRPVKKK</sequence>
<dbReference type="Proteomes" id="UP000298196">
    <property type="component" value="Unassembled WGS sequence"/>
</dbReference>
<name>A0A4Z0PU61_SALET</name>
<accession>A0A4Z0PU61</accession>
<comment type="caution">
    <text evidence="1">The sequence shown here is derived from an EMBL/GenBank/DDBJ whole genome shotgun (WGS) entry which is preliminary data.</text>
</comment>
<dbReference type="InterPro" id="IPR011004">
    <property type="entry name" value="Trimer_LpxA-like_sf"/>
</dbReference>
<evidence type="ECO:0000313" key="1">
    <source>
        <dbReference type="EMBL" id="TGE20826.1"/>
    </source>
</evidence>
<dbReference type="AlphaFoldDB" id="A0A4Z0PU61"/>
<gene>
    <name evidence="1" type="primary">glmU</name>
    <name evidence="1" type="ORF">C9F07_03360</name>
</gene>
<dbReference type="EC" id="2.7.7.23" evidence="1"/>
<dbReference type="GO" id="GO:0019134">
    <property type="term" value="F:glucosamine-1-phosphate N-acetyltransferase activity"/>
    <property type="evidence" value="ECO:0007669"/>
    <property type="project" value="UniProtKB-EC"/>
</dbReference>
<dbReference type="GO" id="GO:0003977">
    <property type="term" value="F:UDP-N-acetylglucosamine diphosphorylase activity"/>
    <property type="evidence" value="ECO:0007669"/>
    <property type="project" value="UniProtKB-EC"/>
</dbReference>
<dbReference type="Gene3D" id="2.160.10.10">
    <property type="entry name" value="Hexapeptide repeat proteins"/>
    <property type="match status" value="1"/>
</dbReference>
<proteinExistence type="predicted"/>
<organism evidence="1 2">
    <name type="scientific">Salmonella enterica subsp. enterica serovar Poona</name>
    <dbReference type="NCBI Taxonomy" id="436295"/>
    <lineage>
        <taxon>Bacteria</taxon>
        <taxon>Pseudomonadati</taxon>
        <taxon>Pseudomonadota</taxon>
        <taxon>Gammaproteobacteria</taxon>
        <taxon>Enterobacterales</taxon>
        <taxon>Enterobacteriaceae</taxon>
        <taxon>Salmonella</taxon>
    </lineage>
</organism>
<protein>
    <submittedName>
        <fullName evidence="1">Bifunctional N-acetylglucosamine-1-phosphate uridyltransferase/glucosamine-1-phosphate acetyltransferase</fullName>
        <ecNumber evidence="1">2.3.1.157</ecNumber>
        <ecNumber evidence="1">2.7.7.23</ecNumber>
    </submittedName>
</protein>
<dbReference type="EC" id="2.3.1.157" evidence="1"/>